<comment type="caution">
    <text evidence="2">The sequence shown here is derived from an EMBL/GenBank/DDBJ whole genome shotgun (WGS) entry which is preliminary data.</text>
</comment>
<dbReference type="EMBL" id="JAAAIN010003351">
    <property type="protein sequence ID" value="KAG0286193.1"/>
    <property type="molecule type" value="Genomic_DNA"/>
</dbReference>
<feature type="non-terminal residue" evidence="2">
    <location>
        <position position="581"/>
    </location>
</feature>
<protein>
    <submittedName>
        <fullName evidence="2">Uncharacterized protein</fullName>
    </submittedName>
</protein>
<feature type="compositionally biased region" description="Basic and acidic residues" evidence="1">
    <location>
        <begin position="560"/>
        <end position="569"/>
    </location>
</feature>
<gene>
    <name evidence="2" type="ORF">BGZ97_007522</name>
</gene>
<name>A0A9P6QMX0_9FUNG</name>
<dbReference type="Proteomes" id="UP000823405">
    <property type="component" value="Unassembled WGS sequence"/>
</dbReference>
<sequence>SGHQRPAATTQLHQRRNKSSLEPPQSASMNVSYNIRQTHGVPKSPDLDQEPTNTSTPSGSSSHGQCDAPSGQYNPVVTVSNPPSYSTSPFIFNGRYTEILGEMSSSRLDPPKELKRTTGPLHCYWTSSNQWIANRNFNSRVQKHDYQDEHAHLHPQTVIYKTILGSLQADPWPPHLHSVSSVQDALLRVQPMVNEQLTAMTQSEVHLVCHFLFYDDRTLEDDEQVTAEVLITIEYYQAPRQAGTRVWNRRGSLITTTSPWYMVIGSKNKQVFQEFVLLAPLSSGCSPLQPQGTSAEPYPSLDQPFILSEALMRPCVVMSHSVQSAIVSLAPSTSMELDVPASGVSLDTSFGPSLGPTSAFHTGDVLMTENWSIPSGNGNNEIAAATPSSASNWSAPLCSTVASHHQGASSSFLSESLSLVNHNNTHPSHTDAPPSATRLSPTETPLSAAVPEPEKIHSSAPKGSHANDNFGDIYVDDRWQSFQNNAVGDYSIAGPEAKLAVGADDSHSKPITINSNTDTHMDPNIATDSNSGRTLSRADINNDADDSRQPGPSPGPADTTKPKPVKEAETLVPENFRCPHP</sequence>
<feature type="region of interest" description="Disordered" evidence="1">
    <location>
        <begin position="501"/>
        <end position="581"/>
    </location>
</feature>
<dbReference type="AlphaFoldDB" id="A0A9P6QMX0"/>
<feature type="region of interest" description="Disordered" evidence="1">
    <location>
        <begin position="420"/>
        <end position="469"/>
    </location>
</feature>
<proteinExistence type="predicted"/>
<feature type="compositionally biased region" description="Polar residues" evidence="1">
    <location>
        <begin position="1"/>
        <end position="12"/>
    </location>
</feature>
<feature type="compositionally biased region" description="Polar residues" evidence="1">
    <location>
        <begin position="20"/>
        <end position="37"/>
    </location>
</feature>
<accession>A0A9P6QMX0</accession>
<evidence type="ECO:0000313" key="2">
    <source>
        <dbReference type="EMBL" id="KAG0286193.1"/>
    </source>
</evidence>
<feature type="region of interest" description="Disordered" evidence="1">
    <location>
        <begin position="1"/>
        <end position="80"/>
    </location>
</feature>
<dbReference type="OrthoDB" id="2445773at2759"/>
<evidence type="ECO:0000256" key="1">
    <source>
        <dbReference type="SAM" id="MobiDB-lite"/>
    </source>
</evidence>
<reference evidence="2" key="1">
    <citation type="journal article" date="2020" name="Fungal Divers.">
        <title>Resolving the Mortierellaceae phylogeny through synthesis of multi-gene phylogenetics and phylogenomics.</title>
        <authorList>
            <person name="Vandepol N."/>
            <person name="Liber J."/>
            <person name="Desiro A."/>
            <person name="Na H."/>
            <person name="Kennedy M."/>
            <person name="Barry K."/>
            <person name="Grigoriev I.V."/>
            <person name="Miller A.N."/>
            <person name="O'Donnell K."/>
            <person name="Stajich J.E."/>
            <person name="Bonito G."/>
        </authorList>
    </citation>
    <scope>NUCLEOTIDE SEQUENCE</scope>
    <source>
        <strain evidence="2">NVP60</strain>
    </source>
</reference>
<evidence type="ECO:0000313" key="3">
    <source>
        <dbReference type="Proteomes" id="UP000823405"/>
    </source>
</evidence>
<feature type="compositionally biased region" description="Low complexity" evidence="1">
    <location>
        <begin position="51"/>
        <end position="62"/>
    </location>
</feature>
<organism evidence="2 3">
    <name type="scientific">Linnemannia gamsii</name>
    <dbReference type="NCBI Taxonomy" id="64522"/>
    <lineage>
        <taxon>Eukaryota</taxon>
        <taxon>Fungi</taxon>
        <taxon>Fungi incertae sedis</taxon>
        <taxon>Mucoromycota</taxon>
        <taxon>Mortierellomycotina</taxon>
        <taxon>Mortierellomycetes</taxon>
        <taxon>Mortierellales</taxon>
        <taxon>Mortierellaceae</taxon>
        <taxon>Linnemannia</taxon>
    </lineage>
</organism>
<keyword evidence="3" id="KW-1185">Reference proteome</keyword>
<feature type="compositionally biased region" description="Polar residues" evidence="1">
    <location>
        <begin position="71"/>
        <end position="80"/>
    </location>
</feature>
<feature type="non-terminal residue" evidence="2">
    <location>
        <position position="1"/>
    </location>
</feature>
<feature type="compositionally biased region" description="Polar residues" evidence="1">
    <location>
        <begin position="509"/>
        <end position="518"/>
    </location>
</feature>